<protein>
    <recommendedName>
        <fullName evidence="3 10">Gluconokinase</fullName>
        <ecNumber evidence="3 10">2.7.1.12</ecNumber>
    </recommendedName>
</protein>
<dbReference type="InterPro" id="IPR006001">
    <property type="entry name" value="Therm_gnt_kin"/>
</dbReference>
<evidence type="ECO:0000256" key="8">
    <source>
        <dbReference type="ARBA" id="ARBA00023064"/>
    </source>
</evidence>
<dbReference type="GO" id="GO:0019521">
    <property type="term" value="P:D-gluconate metabolic process"/>
    <property type="evidence" value="ECO:0007669"/>
    <property type="project" value="UniProtKB-KW"/>
</dbReference>
<dbReference type="OrthoDB" id="9800332at2"/>
<name>A0A0F5YKN6_9CYAN</name>
<dbReference type="RefSeq" id="WP_046277343.1">
    <property type="nucleotide sequence ID" value="NZ_LATL02000049.1"/>
</dbReference>
<evidence type="ECO:0000256" key="3">
    <source>
        <dbReference type="ARBA" id="ARBA00012054"/>
    </source>
</evidence>
<dbReference type="NCBIfam" id="TIGR01313">
    <property type="entry name" value="therm_gnt_kin"/>
    <property type="match status" value="1"/>
</dbReference>
<evidence type="ECO:0000256" key="2">
    <source>
        <dbReference type="ARBA" id="ARBA00008420"/>
    </source>
</evidence>
<dbReference type="InterPro" id="IPR027417">
    <property type="entry name" value="P-loop_NTPase"/>
</dbReference>
<dbReference type="PATRIC" id="fig|1637645.4.peg.860"/>
<comment type="pathway">
    <text evidence="1">Carbohydrate acid metabolism.</text>
</comment>
<dbReference type="PANTHER" id="PTHR43442:SF3">
    <property type="entry name" value="GLUCONOKINASE-RELATED"/>
    <property type="match status" value="1"/>
</dbReference>
<evidence type="ECO:0000256" key="1">
    <source>
        <dbReference type="ARBA" id="ARBA00004761"/>
    </source>
</evidence>
<evidence type="ECO:0000256" key="5">
    <source>
        <dbReference type="ARBA" id="ARBA00022741"/>
    </source>
</evidence>
<evidence type="ECO:0000256" key="10">
    <source>
        <dbReference type="RuleBase" id="RU363066"/>
    </source>
</evidence>
<evidence type="ECO:0000256" key="4">
    <source>
        <dbReference type="ARBA" id="ARBA00022679"/>
    </source>
</evidence>
<comment type="caution">
    <text evidence="11">The sequence shown here is derived from an EMBL/GenBank/DDBJ whole genome shotgun (WGS) entry which is preliminary data.</text>
</comment>
<keyword evidence="4 10" id="KW-0808">Transferase</keyword>
<dbReference type="SUPFAM" id="SSF52540">
    <property type="entry name" value="P-loop containing nucleoside triphosphate hydrolases"/>
    <property type="match status" value="1"/>
</dbReference>
<dbReference type="GO" id="GO:0046316">
    <property type="term" value="F:gluconokinase activity"/>
    <property type="evidence" value="ECO:0007669"/>
    <property type="project" value="UniProtKB-EC"/>
</dbReference>
<dbReference type="Gene3D" id="3.40.50.300">
    <property type="entry name" value="P-loop containing nucleotide triphosphate hydrolases"/>
    <property type="match status" value="1"/>
</dbReference>
<dbReference type="Proteomes" id="UP000033607">
    <property type="component" value="Unassembled WGS sequence"/>
</dbReference>
<comment type="catalytic activity">
    <reaction evidence="9 10">
        <text>D-gluconate + ATP = 6-phospho-D-gluconate + ADP + H(+)</text>
        <dbReference type="Rhea" id="RHEA:19433"/>
        <dbReference type="ChEBI" id="CHEBI:15378"/>
        <dbReference type="ChEBI" id="CHEBI:18391"/>
        <dbReference type="ChEBI" id="CHEBI:30616"/>
        <dbReference type="ChEBI" id="CHEBI:58759"/>
        <dbReference type="ChEBI" id="CHEBI:456216"/>
        <dbReference type="EC" id="2.7.1.12"/>
    </reaction>
</comment>
<dbReference type="PANTHER" id="PTHR43442">
    <property type="entry name" value="GLUCONOKINASE-RELATED"/>
    <property type="match status" value="1"/>
</dbReference>
<keyword evidence="7 10" id="KW-0067">ATP-binding</keyword>
<keyword evidence="5 10" id="KW-0547">Nucleotide-binding</keyword>
<dbReference type="EC" id="2.7.1.12" evidence="3 10"/>
<sequence length="161" mass="18743">MIILVMGVSGSGKTTIGQQLAKSLNFQFRDADEFHSDENIQKMRNNIPLTDADRQPWLETMQAAIDQWLEQNQNVVLTCSALKDKYRKMLWRDPEQIKIVYLKGTFELIESRLKQRQDHFMKSDLLKSQFEDLEEPEGVILADISQTPSEIIEKIRKAFIL</sequence>
<evidence type="ECO:0000313" key="12">
    <source>
        <dbReference type="Proteomes" id="UP000033607"/>
    </source>
</evidence>
<proteinExistence type="inferred from homology"/>
<comment type="similarity">
    <text evidence="2 10">Belongs to the gluconokinase GntK/GntV family.</text>
</comment>
<dbReference type="InterPro" id="IPR031322">
    <property type="entry name" value="Shikimate/glucono_kinase"/>
</dbReference>
<dbReference type="AlphaFoldDB" id="A0A0F5YKN6"/>
<dbReference type="GO" id="GO:0005524">
    <property type="term" value="F:ATP binding"/>
    <property type="evidence" value="ECO:0007669"/>
    <property type="project" value="UniProtKB-KW"/>
</dbReference>
<gene>
    <name evidence="11" type="ORF">WN50_04655</name>
</gene>
<accession>A0A0F5YKN6</accession>
<keyword evidence="6 10" id="KW-0418">Kinase</keyword>
<dbReference type="Pfam" id="PF01202">
    <property type="entry name" value="SKI"/>
    <property type="match status" value="1"/>
</dbReference>
<reference evidence="11 12" key="1">
    <citation type="submission" date="2015-06" db="EMBL/GenBank/DDBJ databases">
        <title>Draft genome assembly of filamentous brackish cyanobacterium Limnoraphis robusta strain CS-951.</title>
        <authorList>
            <person name="Willis A."/>
            <person name="Parks M."/>
            <person name="Burford M.A."/>
        </authorList>
    </citation>
    <scope>NUCLEOTIDE SEQUENCE [LARGE SCALE GENOMIC DNA]</scope>
    <source>
        <strain evidence="11 12">CS-951</strain>
    </source>
</reference>
<evidence type="ECO:0000256" key="9">
    <source>
        <dbReference type="ARBA" id="ARBA00048090"/>
    </source>
</evidence>
<dbReference type="FunFam" id="3.40.50.300:FF:000522">
    <property type="entry name" value="Gluconokinase"/>
    <property type="match status" value="1"/>
</dbReference>
<evidence type="ECO:0000256" key="7">
    <source>
        <dbReference type="ARBA" id="ARBA00022840"/>
    </source>
</evidence>
<dbReference type="GO" id="GO:0005737">
    <property type="term" value="C:cytoplasm"/>
    <property type="evidence" value="ECO:0007669"/>
    <property type="project" value="TreeGrafter"/>
</dbReference>
<dbReference type="PRINTS" id="PR01100">
    <property type="entry name" value="SHIKIMTKNASE"/>
</dbReference>
<evidence type="ECO:0000313" key="11">
    <source>
        <dbReference type="EMBL" id="KKD39212.1"/>
    </source>
</evidence>
<dbReference type="EMBL" id="LATL02000049">
    <property type="protein sequence ID" value="KKD39212.1"/>
    <property type="molecule type" value="Genomic_DNA"/>
</dbReference>
<dbReference type="CDD" id="cd02021">
    <property type="entry name" value="GntK"/>
    <property type="match status" value="1"/>
</dbReference>
<evidence type="ECO:0000256" key="6">
    <source>
        <dbReference type="ARBA" id="ARBA00022777"/>
    </source>
</evidence>
<keyword evidence="8" id="KW-0311">Gluconate utilization</keyword>
<organism evidence="11 12">
    <name type="scientific">Limnoraphis robusta CS-951</name>
    <dbReference type="NCBI Taxonomy" id="1637645"/>
    <lineage>
        <taxon>Bacteria</taxon>
        <taxon>Bacillati</taxon>
        <taxon>Cyanobacteriota</taxon>
        <taxon>Cyanophyceae</taxon>
        <taxon>Oscillatoriophycideae</taxon>
        <taxon>Oscillatoriales</taxon>
        <taxon>Sirenicapillariaceae</taxon>
        <taxon>Limnoraphis</taxon>
    </lineage>
</organism>